<feature type="domain" description="LIM zinc-binding" evidence="5">
    <location>
        <begin position="905"/>
        <end position="968"/>
    </location>
</feature>
<protein>
    <recommendedName>
        <fullName evidence="5">LIM zinc-binding domain-containing protein</fullName>
    </recommendedName>
</protein>
<dbReference type="InterPro" id="IPR001781">
    <property type="entry name" value="Znf_LIM"/>
</dbReference>
<feature type="compositionally biased region" description="Low complexity" evidence="4">
    <location>
        <begin position="61"/>
        <end position="71"/>
    </location>
</feature>
<feature type="compositionally biased region" description="Low complexity" evidence="4">
    <location>
        <begin position="141"/>
        <end position="152"/>
    </location>
</feature>
<feature type="compositionally biased region" description="Polar residues" evidence="4">
    <location>
        <begin position="190"/>
        <end position="203"/>
    </location>
</feature>
<feature type="compositionally biased region" description="Basic and acidic residues" evidence="4">
    <location>
        <begin position="808"/>
        <end position="824"/>
    </location>
</feature>
<dbReference type="Proteomes" id="UP000518752">
    <property type="component" value="Unassembled WGS sequence"/>
</dbReference>
<dbReference type="PROSITE" id="PS00478">
    <property type="entry name" value="LIM_DOMAIN_1"/>
    <property type="match status" value="1"/>
</dbReference>
<feature type="compositionally biased region" description="Pro residues" evidence="4">
    <location>
        <begin position="72"/>
        <end position="90"/>
    </location>
</feature>
<feature type="compositionally biased region" description="Polar residues" evidence="4">
    <location>
        <begin position="236"/>
        <end position="252"/>
    </location>
</feature>
<feature type="compositionally biased region" description="Polar residues" evidence="4">
    <location>
        <begin position="735"/>
        <end position="746"/>
    </location>
</feature>
<dbReference type="SMART" id="SM00132">
    <property type="entry name" value="LIM"/>
    <property type="match status" value="2"/>
</dbReference>
<evidence type="ECO:0000256" key="4">
    <source>
        <dbReference type="SAM" id="MobiDB-lite"/>
    </source>
</evidence>
<accession>A0A8H5HUR1</accession>
<evidence type="ECO:0000256" key="1">
    <source>
        <dbReference type="ARBA" id="ARBA00022723"/>
    </source>
</evidence>
<dbReference type="SUPFAM" id="SSF57716">
    <property type="entry name" value="Glucocorticoid receptor-like (DNA-binding domain)"/>
    <property type="match status" value="1"/>
</dbReference>
<comment type="caution">
    <text evidence="6">The sequence shown here is derived from an EMBL/GenBank/DDBJ whole genome shotgun (WGS) entry which is preliminary data.</text>
</comment>
<feature type="compositionally biased region" description="Basic and acidic residues" evidence="4">
    <location>
        <begin position="589"/>
        <end position="598"/>
    </location>
</feature>
<dbReference type="PANTHER" id="PTHR24216">
    <property type="entry name" value="PAXILLIN-RELATED"/>
    <property type="match status" value="1"/>
</dbReference>
<dbReference type="CDD" id="cd09397">
    <property type="entry name" value="LIM1_UF1"/>
    <property type="match status" value="1"/>
</dbReference>
<sequence length="1069" mass="112901">MLVSTSNPSHGGPPRISQLLPTVKCSNCNQPVPLNDLVDHVCSAAPPVPSLPTNSGGGLRGRFQGLLTTPAAKPPPAHPIPSPPPSPSRPASPTSPSKASPSDQPRRPSFASSKAGSPPGFQPRSSPLVNFFSDESKDYFSSQQNNSSSSSSVPGPSTSLHAPGKASVSSFRSAMSGQSGSSSGRDTNRDTVVSNSSYGNRDTVSPVGANRPSFVSSPKPHSSSSTSWNVPPKSPSSPALPTQRSPTVSSPLSAPKSPTLPQISPVSPRVPESRTVSSLATLSTPAMASSSSAPAALNSPQAVIPPFSTLGRRPDPISTSRGAVSIPTGSMSALVPPSSGQPFRGPVPPHHASASFSSWSPGIPGRIMTPSIHHEEPDTKIGGEAGMAGVGRRGFAAAARAAFFAHNMGASIGTDNRGPFLDIDAAVRITNTPPLTTTSISPQSAGPVSPAFPFSTSPTSMSHSSSVDNGGFFDKVRIRTPGLGPDSENESAPMDNTLATRAGGFAIPPRSVPTRQKSEDSNTSSSSSALGLAYDRSTTSDSSSRRRAQNSMSGVIEDGSDSECGLAYADSDTDDEYHNQNSRLTIMSDRSKGLRDSRSGATPTPGRRNLGVSPAERPVSSSVYSDDEDEDGGDDDLMHRLELDSSPPSQLYRADSNASVSSSSSAAAIAKALGLSASGNERVPGGYSSLGGPGAPGVARTLSNRSLERAGRNRSATVSTVRSVASDPAGRVRSHTISRADYNQSAMEHAVSPTSPSWPVSVGLRDDGPMSSASRPHHDSSSSSIRGSKMAHRSNTVGVTAPYTIRADAAEKMPKLPARSKTERMSNALHTSDHHKHSSASSSASGFGKKKVKVCVRCDKKVEDGRWISVESPGEAALAERNAEKVEQKNKGVLCERCWKNMYLPKCRRCSLPIEKQAVSSSDGQLKGKYHKDCFNCFTCHKPFPDKIFYVYDGRPLCKYHYHETNESLCAAATCGQPIEGACIVSHAGDKYHPEHLTCEWTGHPKCQERLNGEYWELDGRMLCENHANSGETGEEWEDDRWNTDERRASRAMKRMTRFVDLGTLGDLR</sequence>
<dbReference type="CDD" id="cd08368">
    <property type="entry name" value="LIM"/>
    <property type="match status" value="1"/>
</dbReference>
<evidence type="ECO:0000256" key="3">
    <source>
        <dbReference type="PROSITE-ProRule" id="PRU00125"/>
    </source>
</evidence>
<feature type="region of interest" description="Disordered" evidence="4">
    <location>
        <begin position="336"/>
        <end position="360"/>
    </location>
</feature>
<reference evidence="6 7" key="1">
    <citation type="journal article" date="2020" name="ISME J.">
        <title>Uncovering the hidden diversity of litter-decomposition mechanisms in mushroom-forming fungi.</title>
        <authorList>
            <person name="Floudas D."/>
            <person name="Bentzer J."/>
            <person name="Ahren D."/>
            <person name="Johansson T."/>
            <person name="Persson P."/>
            <person name="Tunlid A."/>
        </authorList>
    </citation>
    <scope>NUCLEOTIDE SEQUENCE [LARGE SCALE GENOMIC DNA]</scope>
    <source>
        <strain evidence="6 7">CBS 406.79</strain>
    </source>
</reference>
<feature type="compositionally biased region" description="Low complexity" evidence="4">
    <location>
        <begin position="169"/>
        <end position="184"/>
    </location>
</feature>
<evidence type="ECO:0000256" key="2">
    <source>
        <dbReference type="ARBA" id="ARBA00022833"/>
    </source>
</evidence>
<keyword evidence="1 3" id="KW-0479">Metal-binding</keyword>
<keyword evidence="3" id="KW-0440">LIM domain</keyword>
<keyword evidence="2 3" id="KW-0862">Zinc</keyword>
<evidence type="ECO:0000313" key="7">
    <source>
        <dbReference type="Proteomes" id="UP000518752"/>
    </source>
</evidence>
<keyword evidence="7" id="KW-1185">Reference proteome</keyword>
<name>A0A8H5HUR1_9AGAR</name>
<gene>
    <name evidence="6" type="ORF">D9757_003648</name>
</gene>
<dbReference type="PANTHER" id="PTHR24216:SF8">
    <property type="entry name" value="PAXILLIN, ISOFORM F"/>
    <property type="match status" value="1"/>
</dbReference>
<feature type="region of interest" description="Disordered" evidence="4">
    <location>
        <begin position="704"/>
        <end position="845"/>
    </location>
</feature>
<feature type="compositionally biased region" description="Acidic residues" evidence="4">
    <location>
        <begin position="625"/>
        <end position="635"/>
    </location>
</feature>
<evidence type="ECO:0000259" key="5">
    <source>
        <dbReference type="PROSITE" id="PS50023"/>
    </source>
</evidence>
<dbReference type="Gene3D" id="2.10.110.10">
    <property type="entry name" value="Cysteine Rich Protein"/>
    <property type="match status" value="2"/>
</dbReference>
<dbReference type="GO" id="GO:0030695">
    <property type="term" value="F:GTPase regulator activity"/>
    <property type="evidence" value="ECO:0007669"/>
    <property type="project" value="UniProtKB-ARBA"/>
</dbReference>
<dbReference type="AlphaFoldDB" id="A0A8H5HUR1"/>
<dbReference type="GO" id="GO:0046872">
    <property type="term" value="F:metal ion binding"/>
    <property type="evidence" value="ECO:0007669"/>
    <property type="project" value="UniProtKB-KW"/>
</dbReference>
<feature type="compositionally biased region" description="Low complexity" evidence="4">
    <location>
        <begin position="447"/>
        <end position="467"/>
    </location>
</feature>
<feature type="compositionally biased region" description="Low complexity" evidence="4">
    <location>
        <begin position="714"/>
        <end position="726"/>
    </location>
</feature>
<feature type="compositionally biased region" description="Low complexity" evidence="4">
    <location>
        <begin position="751"/>
        <end position="762"/>
    </location>
</feature>
<feature type="region of interest" description="Disordered" evidence="4">
    <location>
        <begin position="49"/>
        <end position="278"/>
    </location>
</feature>
<feature type="compositionally biased region" description="Polar residues" evidence="4">
    <location>
        <begin position="437"/>
        <end position="446"/>
    </location>
</feature>
<dbReference type="Pfam" id="PF00412">
    <property type="entry name" value="LIM"/>
    <property type="match status" value="2"/>
</dbReference>
<dbReference type="PROSITE" id="PS50023">
    <property type="entry name" value="LIM_DOMAIN_2"/>
    <property type="match status" value="1"/>
</dbReference>
<feature type="compositionally biased region" description="Low complexity" evidence="4">
    <location>
        <begin position="212"/>
        <end position="227"/>
    </location>
</feature>
<dbReference type="EMBL" id="JAACJN010000019">
    <property type="protein sequence ID" value="KAF5389924.1"/>
    <property type="molecule type" value="Genomic_DNA"/>
</dbReference>
<feature type="region of interest" description="Disordered" evidence="4">
    <location>
        <begin position="437"/>
        <end position="661"/>
    </location>
</feature>
<organism evidence="6 7">
    <name type="scientific">Collybiopsis confluens</name>
    <dbReference type="NCBI Taxonomy" id="2823264"/>
    <lineage>
        <taxon>Eukaryota</taxon>
        <taxon>Fungi</taxon>
        <taxon>Dikarya</taxon>
        <taxon>Basidiomycota</taxon>
        <taxon>Agaricomycotina</taxon>
        <taxon>Agaricomycetes</taxon>
        <taxon>Agaricomycetidae</taxon>
        <taxon>Agaricales</taxon>
        <taxon>Marasmiineae</taxon>
        <taxon>Omphalotaceae</taxon>
        <taxon>Collybiopsis</taxon>
    </lineage>
</organism>
<dbReference type="OrthoDB" id="1112565at2759"/>
<proteinExistence type="predicted"/>
<evidence type="ECO:0000313" key="6">
    <source>
        <dbReference type="EMBL" id="KAF5389924.1"/>
    </source>
</evidence>
<feature type="compositionally biased region" description="Low complexity" evidence="4">
    <location>
        <begin position="91"/>
        <end position="102"/>
    </location>
</feature>